<comment type="similarity">
    <text evidence="1">Belongs to the protein kinase superfamily. STE Ser/Thr protein kinase family. MAP kinase kinase kinase subfamily.</text>
</comment>
<feature type="compositionally biased region" description="Pro residues" evidence="11">
    <location>
        <begin position="295"/>
        <end position="309"/>
    </location>
</feature>
<feature type="compositionally biased region" description="Polar residues" evidence="11">
    <location>
        <begin position="252"/>
        <end position="293"/>
    </location>
</feature>
<dbReference type="InterPro" id="IPR050538">
    <property type="entry name" value="MAP_kinase_kinase_kinase"/>
</dbReference>
<dbReference type="GO" id="GO:1902065">
    <property type="term" value="P:response to L-glutamate"/>
    <property type="evidence" value="ECO:0007669"/>
    <property type="project" value="UniProtKB-ARBA"/>
</dbReference>
<dbReference type="Proteomes" id="UP001515500">
    <property type="component" value="Chromosome 19"/>
</dbReference>
<dbReference type="InterPro" id="IPR017441">
    <property type="entry name" value="Protein_kinase_ATP_BS"/>
</dbReference>
<feature type="region of interest" description="Disordered" evidence="11">
    <location>
        <begin position="120"/>
        <end position="311"/>
    </location>
</feature>
<feature type="region of interest" description="Disordered" evidence="11">
    <location>
        <begin position="1"/>
        <end position="68"/>
    </location>
</feature>
<dbReference type="PROSITE" id="PS00107">
    <property type="entry name" value="PROTEIN_KINASE_ATP"/>
    <property type="match status" value="1"/>
</dbReference>
<protein>
    <recommendedName>
        <fullName evidence="2">mitogen-activated protein kinase kinase kinase</fullName>
        <ecNumber evidence="2">2.7.11.25</ecNumber>
    </recommendedName>
</protein>
<dbReference type="PANTHER" id="PTHR48016:SF29">
    <property type="entry name" value="MITOGEN-ACTIVATED PROTEIN KINASE KINASE KINASE 1-RELATED"/>
    <property type="match status" value="1"/>
</dbReference>
<dbReference type="Gene3D" id="1.10.510.10">
    <property type="entry name" value="Transferase(Phosphotransferase) domain 1"/>
    <property type="match status" value="1"/>
</dbReference>
<organism evidence="13 14">
    <name type="scientific">Dioscorea cayennensis subsp. rotundata</name>
    <name type="common">White Guinea yam</name>
    <name type="synonym">Dioscorea rotundata</name>
    <dbReference type="NCBI Taxonomy" id="55577"/>
    <lineage>
        <taxon>Eukaryota</taxon>
        <taxon>Viridiplantae</taxon>
        <taxon>Streptophyta</taxon>
        <taxon>Embryophyta</taxon>
        <taxon>Tracheophyta</taxon>
        <taxon>Spermatophyta</taxon>
        <taxon>Magnoliopsida</taxon>
        <taxon>Liliopsida</taxon>
        <taxon>Dioscoreales</taxon>
        <taxon>Dioscoreaceae</taxon>
        <taxon>Dioscorea</taxon>
    </lineage>
</organism>
<dbReference type="GeneID" id="120250722"/>
<feature type="region of interest" description="Disordered" evidence="11">
    <location>
        <begin position="649"/>
        <end position="676"/>
    </location>
</feature>
<evidence type="ECO:0000256" key="1">
    <source>
        <dbReference type="ARBA" id="ARBA00006529"/>
    </source>
</evidence>
<name>A0AB40AKP5_DIOCR</name>
<evidence type="ECO:0000256" key="11">
    <source>
        <dbReference type="SAM" id="MobiDB-lite"/>
    </source>
</evidence>
<keyword evidence="13" id="KW-1185">Reference proteome</keyword>
<keyword evidence="3" id="KW-0723">Serine/threonine-protein kinase</keyword>
<feature type="compositionally biased region" description="Low complexity" evidence="11">
    <location>
        <begin position="49"/>
        <end position="65"/>
    </location>
</feature>
<evidence type="ECO:0000313" key="13">
    <source>
        <dbReference type="Proteomes" id="UP001515500"/>
    </source>
</evidence>
<dbReference type="InterPro" id="IPR011009">
    <property type="entry name" value="Kinase-like_dom_sf"/>
</dbReference>
<evidence type="ECO:0000313" key="14">
    <source>
        <dbReference type="RefSeq" id="XP_039115492.1"/>
    </source>
</evidence>
<dbReference type="SMART" id="SM00220">
    <property type="entry name" value="S_TKc"/>
    <property type="match status" value="1"/>
</dbReference>
<keyword evidence="6" id="KW-0418">Kinase</keyword>
<dbReference type="AlphaFoldDB" id="A0AB40AKP5"/>
<evidence type="ECO:0000256" key="10">
    <source>
        <dbReference type="PROSITE-ProRule" id="PRU10141"/>
    </source>
</evidence>
<keyword evidence="7 10" id="KW-0067">ATP-binding</keyword>
<dbReference type="GO" id="GO:0004709">
    <property type="term" value="F:MAP kinase kinase kinase activity"/>
    <property type="evidence" value="ECO:0007669"/>
    <property type="project" value="UniProtKB-EC"/>
</dbReference>
<feature type="compositionally biased region" description="Gly residues" evidence="11">
    <location>
        <begin position="176"/>
        <end position="187"/>
    </location>
</feature>
<dbReference type="InterPro" id="IPR008271">
    <property type="entry name" value="Ser/Thr_kinase_AS"/>
</dbReference>
<feature type="compositionally biased region" description="Basic and acidic residues" evidence="11">
    <location>
        <begin position="148"/>
        <end position="163"/>
    </location>
</feature>
<evidence type="ECO:0000256" key="2">
    <source>
        <dbReference type="ARBA" id="ARBA00012406"/>
    </source>
</evidence>
<sequence length="676" mass="73506">MFTLSNKRAAFSRPSEPAQPRRNSTSAATAASRRPRLDRRNANKNIDYDATASSWTSSASSSDDSQGLRATRSLDLHYSDQTSFRIEGLDGEVDQLCRSLGLSGPEEFAIPAADWEARKSRANAETLPPSRLLSQSSCETPLEVVDSSDNRESRDRSPSDYRADPLTADDSPSIKGSGGNSDGGGINGARPPVLTPPPLSSPKLTSSGGSSDGGGGGGGRGGGGIKGVRPPVLTPPPVPSPRLKQVLPLPPSRQTLLPSPPSRQTLLPSPPSRQTLTSPPSNQTIPSPSSNQTLPSPPLKQALPPPPSMVLPTLEKMGSTWDLLRSFAPDDDEEERKYVDLVDDVVEDERAVQLRMGEMFGDMTGSCSYSTSNDDDSSSTTTETIFVISPNGRFKRSINSWMRGRLLGSGSFGTVFEGISDDGFFFAVKEVSLLDQGSNANQCIIQLEQEIALLSQFEHDNIVQYFGSDKEEAKLYIFLELVSQGSLASLYQRYHLRDSQVSAYTRQILNGLKYLHDRNVVHRDIKCANILVSSNGLVKLADFGLAKEITKLNVLKSCKGSVYWMAPEVVNPKSSYGPAADIWSLGCTVLEMLTRQVPYPNLEWPQAFYKIGQGEKPPIPNILSRDARDFIQKCVQFNPDDRPTASELMEHPFIKTPLSASTSPDVSLRNGRRQSG</sequence>
<dbReference type="PANTHER" id="PTHR48016">
    <property type="entry name" value="MAP KINASE KINASE KINASE SSK2-RELATED-RELATED"/>
    <property type="match status" value="1"/>
</dbReference>
<dbReference type="InterPro" id="IPR000719">
    <property type="entry name" value="Prot_kinase_dom"/>
</dbReference>
<feature type="domain" description="Protein kinase" evidence="12">
    <location>
        <begin position="401"/>
        <end position="654"/>
    </location>
</feature>
<dbReference type="RefSeq" id="XP_039115492.1">
    <property type="nucleotide sequence ID" value="XM_039259558.1"/>
</dbReference>
<feature type="binding site" evidence="10">
    <location>
        <position position="429"/>
    </location>
    <ligand>
        <name>ATP</name>
        <dbReference type="ChEBI" id="CHEBI:30616"/>
    </ligand>
</feature>
<dbReference type="SUPFAM" id="SSF56112">
    <property type="entry name" value="Protein kinase-like (PK-like)"/>
    <property type="match status" value="1"/>
</dbReference>
<keyword evidence="4" id="KW-0808">Transferase</keyword>
<comment type="catalytic activity">
    <reaction evidence="9">
        <text>L-seryl-[protein] + ATP = O-phospho-L-seryl-[protein] + ADP + H(+)</text>
        <dbReference type="Rhea" id="RHEA:17989"/>
        <dbReference type="Rhea" id="RHEA-COMP:9863"/>
        <dbReference type="Rhea" id="RHEA-COMP:11604"/>
        <dbReference type="ChEBI" id="CHEBI:15378"/>
        <dbReference type="ChEBI" id="CHEBI:29999"/>
        <dbReference type="ChEBI" id="CHEBI:30616"/>
        <dbReference type="ChEBI" id="CHEBI:83421"/>
        <dbReference type="ChEBI" id="CHEBI:456216"/>
        <dbReference type="EC" id="2.7.11.25"/>
    </reaction>
</comment>
<evidence type="ECO:0000256" key="4">
    <source>
        <dbReference type="ARBA" id="ARBA00022679"/>
    </source>
</evidence>
<proteinExistence type="inferred from homology"/>
<evidence type="ECO:0000256" key="3">
    <source>
        <dbReference type="ARBA" id="ARBA00022527"/>
    </source>
</evidence>
<dbReference type="GO" id="GO:0005737">
    <property type="term" value="C:cytoplasm"/>
    <property type="evidence" value="ECO:0007669"/>
    <property type="project" value="TreeGrafter"/>
</dbReference>
<comment type="catalytic activity">
    <reaction evidence="8">
        <text>L-threonyl-[protein] + ATP = O-phospho-L-threonyl-[protein] + ADP + H(+)</text>
        <dbReference type="Rhea" id="RHEA:46608"/>
        <dbReference type="Rhea" id="RHEA-COMP:11060"/>
        <dbReference type="Rhea" id="RHEA-COMP:11605"/>
        <dbReference type="ChEBI" id="CHEBI:15378"/>
        <dbReference type="ChEBI" id="CHEBI:30013"/>
        <dbReference type="ChEBI" id="CHEBI:30616"/>
        <dbReference type="ChEBI" id="CHEBI:61977"/>
        <dbReference type="ChEBI" id="CHEBI:456216"/>
        <dbReference type="EC" id="2.7.11.25"/>
    </reaction>
</comment>
<gene>
    <name evidence="14" type="primary">LOC120250722</name>
</gene>
<accession>A0AB40AKP5</accession>
<reference evidence="14" key="1">
    <citation type="submission" date="2025-08" db="UniProtKB">
        <authorList>
            <consortium name="RefSeq"/>
        </authorList>
    </citation>
    <scope>IDENTIFICATION</scope>
</reference>
<dbReference type="FunFam" id="3.30.200.20:FF:000713">
    <property type="entry name" value="Mitogen-activated protein kinase 1, putative, expressed"/>
    <property type="match status" value="1"/>
</dbReference>
<keyword evidence="5 10" id="KW-0547">Nucleotide-binding</keyword>
<dbReference type="PROSITE" id="PS50011">
    <property type="entry name" value="PROTEIN_KINASE_DOM"/>
    <property type="match status" value="1"/>
</dbReference>
<evidence type="ECO:0000256" key="8">
    <source>
        <dbReference type="ARBA" id="ARBA00047559"/>
    </source>
</evidence>
<feature type="compositionally biased region" description="Low complexity" evidence="11">
    <location>
        <begin position="20"/>
        <end position="32"/>
    </location>
</feature>
<evidence type="ECO:0000256" key="9">
    <source>
        <dbReference type="ARBA" id="ARBA00048329"/>
    </source>
</evidence>
<dbReference type="FunFam" id="1.10.510.10:FF:000359">
    <property type="entry name" value="Mitogen-activated protein kinase 1, putative, expressed"/>
    <property type="match status" value="1"/>
</dbReference>
<evidence type="ECO:0000259" key="12">
    <source>
        <dbReference type="PROSITE" id="PS50011"/>
    </source>
</evidence>
<evidence type="ECO:0000256" key="7">
    <source>
        <dbReference type="ARBA" id="ARBA00022840"/>
    </source>
</evidence>
<feature type="compositionally biased region" description="Gly residues" evidence="11">
    <location>
        <begin position="210"/>
        <end position="226"/>
    </location>
</feature>
<evidence type="ECO:0000256" key="5">
    <source>
        <dbReference type="ARBA" id="ARBA00022741"/>
    </source>
</evidence>
<evidence type="ECO:0000256" key="6">
    <source>
        <dbReference type="ARBA" id="ARBA00022777"/>
    </source>
</evidence>
<dbReference type="Pfam" id="PF00069">
    <property type="entry name" value="Pkinase"/>
    <property type="match status" value="1"/>
</dbReference>
<dbReference type="EC" id="2.7.11.25" evidence="2"/>
<dbReference type="GO" id="GO:0005524">
    <property type="term" value="F:ATP binding"/>
    <property type="evidence" value="ECO:0007669"/>
    <property type="project" value="UniProtKB-UniRule"/>
</dbReference>
<dbReference type="PROSITE" id="PS00108">
    <property type="entry name" value="PROTEIN_KINASE_ST"/>
    <property type="match status" value="1"/>
</dbReference>